<dbReference type="InterPro" id="IPR003738">
    <property type="entry name" value="SRAP"/>
</dbReference>
<dbReference type="GO" id="GO:0008233">
    <property type="term" value="F:peptidase activity"/>
    <property type="evidence" value="ECO:0007669"/>
    <property type="project" value="UniProtKB-KW"/>
</dbReference>
<evidence type="ECO:0000256" key="10">
    <source>
        <dbReference type="ARBA" id="ARBA00030898"/>
    </source>
</evidence>
<dbReference type="GO" id="GO:0016829">
    <property type="term" value="F:lyase activity"/>
    <property type="evidence" value="ECO:0007669"/>
    <property type="project" value="UniProtKB-KW"/>
</dbReference>
<feature type="compositionally biased region" description="Basic and acidic residues" evidence="12">
    <location>
        <begin position="293"/>
        <end position="304"/>
    </location>
</feature>
<keyword evidence="4" id="KW-0227">DNA damage</keyword>
<evidence type="ECO:0000256" key="9">
    <source>
        <dbReference type="ARBA" id="ARBA00030390"/>
    </source>
</evidence>
<evidence type="ECO:0000256" key="7">
    <source>
        <dbReference type="ARBA" id="ARBA00023125"/>
    </source>
</evidence>
<dbReference type="Pfam" id="PF02586">
    <property type="entry name" value="SRAP"/>
    <property type="match status" value="1"/>
</dbReference>
<comment type="similarity">
    <text evidence="1">Belongs to the SOS response-associated peptidase family.</text>
</comment>
<evidence type="ECO:0000256" key="8">
    <source>
        <dbReference type="ARBA" id="ARBA00023239"/>
    </source>
</evidence>
<evidence type="ECO:0000256" key="3">
    <source>
        <dbReference type="ARBA" id="ARBA00022670"/>
    </source>
</evidence>
<dbReference type="AlphaFoldDB" id="A0A8S4EBC7"/>
<keyword evidence="3" id="KW-0645">Protease</keyword>
<keyword evidence="14" id="KW-1185">Reference proteome</keyword>
<sequence>MCGRTVLSLNKNDLRHACSYKPKGCKSYKKPDWSDEHNDGKTYSPSHNIAPTDVTPVLVSSSQFRSDSENERILKPMMWGIIPPWHTGDYKKHNLSTNNCRLENIKSSKLYGPALHKGGRCVVVMEGFYEWQTTDKSTKTKQPYYIYAPQKDSTKVDDPETWSTDYDEETGWKGINLLYLAAIYSVWKHEDVIIYSYSVITMDSNSTLDWLHHRMPAVLDTPEQIEAWLDVDNVNPDLALTYLKAVKMLCWHPVSTAVNNSRYKSEDCNNRVTVTKPKSSQKSLTAFFTKVEKRKSTETDSSEIKRRKNNAN</sequence>
<evidence type="ECO:0000256" key="2">
    <source>
        <dbReference type="ARBA" id="ARBA00015888"/>
    </source>
</evidence>
<evidence type="ECO:0000256" key="11">
    <source>
        <dbReference type="ARBA" id="ARBA00031130"/>
    </source>
</evidence>
<dbReference type="EMBL" id="CAJHNJ030000014">
    <property type="protein sequence ID" value="CAG9112725.1"/>
    <property type="molecule type" value="Genomic_DNA"/>
</dbReference>
<dbReference type="GO" id="GO:0106300">
    <property type="term" value="P:protein-DNA covalent cross-linking repair"/>
    <property type="evidence" value="ECO:0007669"/>
    <property type="project" value="InterPro"/>
</dbReference>
<dbReference type="GO" id="GO:0003697">
    <property type="term" value="F:single-stranded DNA binding"/>
    <property type="evidence" value="ECO:0007669"/>
    <property type="project" value="InterPro"/>
</dbReference>
<dbReference type="Gene3D" id="3.90.1680.10">
    <property type="entry name" value="SOS response associated peptidase-like"/>
    <property type="match status" value="1"/>
</dbReference>
<evidence type="ECO:0000256" key="12">
    <source>
        <dbReference type="SAM" id="MobiDB-lite"/>
    </source>
</evidence>
<keyword evidence="5" id="KW-0378">Hydrolase</keyword>
<evidence type="ECO:0000256" key="5">
    <source>
        <dbReference type="ARBA" id="ARBA00022801"/>
    </source>
</evidence>
<evidence type="ECO:0000256" key="4">
    <source>
        <dbReference type="ARBA" id="ARBA00022763"/>
    </source>
</evidence>
<dbReference type="SUPFAM" id="SSF143081">
    <property type="entry name" value="BB1717-like"/>
    <property type="match status" value="1"/>
</dbReference>
<dbReference type="PANTHER" id="PTHR13604:SF0">
    <property type="entry name" value="ABASIC SITE PROCESSING PROTEIN HMCES"/>
    <property type="match status" value="1"/>
</dbReference>
<accession>A0A8S4EBC7</accession>
<evidence type="ECO:0000256" key="6">
    <source>
        <dbReference type="ARBA" id="ARBA00023124"/>
    </source>
</evidence>
<evidence type="ECO:0000256" key="1">
    <source>
        <dbReference type="ARBA" id="ARBA00008136"/>
    </source>
</evidence>
<comment type="caution">
    <text evidence="13">The sequence shown here is derived from an EMBL/GenBank/DDBJ whole genome shotgun (WGS) entry which is preliminary data.</text>
</comment>
<dbReference type="InterPro" id="IPR036590">
    <property type="entry name" value="SRAP-like"/>
</dbReference>
<dbReference type="GO" id="GO:0006508">
    <property type="term" value="P:proteolysis"/>
    <property type="evidence" value="ECO:0007669"/>
    <property type="project" value="UniProtKB-KW"/>
</dbReference>
<protein>
    <recommendedName>
        <fullName evidence="2">Abasic site processing protein HMCES</fullName>
    </recommendedName>
    <alternativeName>
        <fullName evidence="9">Embryonic stem cell-specific 5-hydroxymethylcytosine-binding protein</fullName>
    </alternativeName>
    <alternativeName>
        <fullName evidence="10">Peptidase HMCES</fullName>
    </alternativeName>
    <alternativeName>
        <fullName evidence="11">SRAP domain-containing protein 1</fullName>
    </alternativeName>
</protein>
<evidence type="ECO:0000313" key="14">
    <source>
        <dbReference type="Proteomes" id="UP000653454"/>
    </source>
</evidence>
<reference evidence="13" key="1">
    <citation type="submission" date="2020-11" db="EMBL/GenBank/DDBJ databases">
        <authorList>
            <person name="Whiteford S."/>
        </authorList>
    </citation>
    <scope>NUCLEOTIDE SEQUENCE</scope>
</reference>
<name>A0A8S4EBC7_PLUXY</name>
<keyword evidence="7" id="KW-0238">DNA-binding</keyword>
<keyword evidence="8" id="KW-0456">Lyase</keyword>
<dbReference type="Proteomes" id="UP000653454">
    <property type="component" value="Unassembled WGS sequence"/>
</dbReference>
<organism evidence="13 14">
    <name type="scientific">Plutella xylostella</name>
    <name type="common">Diamondback moth</name>
    <name type="synonym">Plutella maculipennis</name>
    <dbReference type="NCBI Taxonomy" id="51655"/>
    <lineage>
        <taxon>Eukaryota</taxon>
        <taxon>Metazoa</taxon>
        <taxon>Ecdysozoa</taxon>
        <taxon>Arthropoda</taxon>
        <taxon>Hexapoda</taxon>
        <taxon>Insecta</taxon>
        <taxon>Pterygota</taxon>
        <taxon>Neoptera</taxon>
        <taxon>Endopterygota</taxon>
        <taxon>Lepidoptera</taxon>
        <taxon>Glossata</taxon>
        <taxon>Ditrysia</taxon>
        <taxon>Yponomeutoidea</taxon>
        <taxon>Plutellidae</taxon>
        <taxon>Plutella</taxon>
    </lineage>
</organism>
<feature type="region of interest" description="Disordered" evidence="12">
    <location>
        <begin position="293"/>
        <end position="312"/>
    </location>
</feature>
<proteinExistence type="inferred from homology"/>
<evidence type="ECO:0000313" key="13">
    <source>
        <dbReference type="EMBL" id="CAG9112725.1"/>
    </source>
</evidence>
<dbReference type="PANTHER" id="PTHR13604">
    <property type="entry name" value="DC12-RELATED"/>
    <property type="match status" value="1"/>
</dbReference>
<keyword evidence="6" id="KW-0190">Covalent protein-DNA linkage</keyword>
<gene>
    <name evidence="13" type="ORF">PLXY2_LOCUS5016</name>
</gene>